<dbReference type="Gene3D" id="3.40.630.30">
    <property type="match status" value="1"/>
</dbReference>
<keyword evidence="1" id="KW-0808">Transferase</keyword>
<dbReference type="InterPro" id="IPR050832">
    <property type="entry name" value="Bact_Acetyltransf"/>
</dbReference>
<feature type="domain" description="N-acetyltransferase" evidence="3">
    <location>
        <begin position="7"/>
        <end position="166"/>
    </location>
</feature>
<keyword evidence="2" id="KW-0012">Acyltransferase</keyword>
<gene>
    <name evidence="4" type="ORF">WMW72_06665</name>
</gene>
<accession>A0ABU9DFE3</accession>
<comment type="caution">
    <text evidence="4">The sequence shown here is derived from an EMBL/GenBank/DDBJ whole genome shotgun (WGS) entry which is preliminary data.</text>
</comment>
<dbReference type="PROSITE" id="PS51186">
    <property type="entry name" value="GNAT"/>
    <property type="match status" value="1"/>
</dbReference>
<keyword evidence="5" id="KW-1185">Reference proteome</keyword>
<reference evidence="4 5" key="1">
    <citation type="submission" date="2024-04" db="EMBL/GenBank/DDBJ databases">
        <title>draft genome sequnece of Paenibacillus filicis.</title>
        <authorList>
            <person name="Kim D.-U."/>
        </authorList>
    </citation>
    <scope>NUCLEOTIDE SEQUENCE [LARGE SCALE GENOMIC DNA]</scope>
    <source>
        <strain evidence="4 5">KACC14197</strain>
    </source>
</reference>
<evidence type="ECO:0000256" key="1">
    <source>
        <dbReference type="ARBA" id="ARBA00022679"/>
    </source>
</evidence>
<evidence type="ECO:0000313" key="4">
    <source>
        <dbReference type="EMBL" id="MEK8127596.1"/>
    </source>
</evidence>
<organism evidence="4 5">
    <name type="scientific">Paenibacillus filicis</name>
    <dbReference type="NCBI Taxonomy" id="669464"/>
    <lineage>
        <taxon>Bacteria</taxon>
        <taxon>Bacillati</taxon>
        <taxon>Bacillota</taxon>
        <taxon>Bacilli</taxon>
        <taxon>Bacillales</taxon>
        <taxon>Paenibacillaceae</taxon>
        <taxon>Paenibacillus</taxon>
    </lineage>
</organism>
<dbReference type="EMBL" id="JBBPCC010000003">
    <property type="protein sequence ID" value="MEK8127596.1"/>
    <property type="molecule type" value="Genomic_DNA"/>
</dbReference>
<dbReference type="InterPro" id="IPR016181">
    <property type="entry name" value="Acyl_CoA_acyltransferase"/>
</dbReference>
<dbReference type="Pfam" id="PF00583">
    <property type="entry name" value="Acetyltransf_1"/>
    <property type="match status" value="1"/>
</dbReference>
<dbReference type="Proteomes" id="UP001469365">
    <property type="component" value="Unassembled WGS sequence"/>
</dbReference>
<protein>
    <submittedName>
        <fullName evidence="4">GNAT family N-acetyltransferase</fullName>
    </submittedName>
</protein>
<evidence type="ECO:0000256" key="2">
    <source>
        <dbReference type="ARBA" id="ARBA00023315"/>
    </source>
</evidence>
<dbReference type="RefSeq" id="WP_341414656.1">
    <property type="nucleotide sequence ID" value="NZ_JBBPCC010000003.1"/>
</dbReference>
<proteinExistence type="predicted"/>
<name>A0ABU9DFE3_9BACL</name>
<evidence type="ECO:0000313" key="5">
    <source>
        <dbReference type="Proteomes" id="UP001469365"/>
    </source>
</evidence>
<dbReference type="SUPFAM" id="SSF55729">
    <property type="entry name" value="Acyl-CoA N-acyltransferases (Nat)"/>
    <property type="match status" value="1"/>
</dbReference>
<dbReference type="PANTHER" id="PTHR43877:SF2">
    <property type="entry name" value="AMINOALKYLPHOSPHONATE N-ACETYLTRANSFERASE-RELATED"/>
    <property type="match status" value="1"/>
</dbReference>
<dbReference type="InterPro" id="IPR000182">
    <property type="entry name" value="GNAT_dom"/>
</dbReference>
<dbReference type="CDD" id="cd04301">
    <property type="entry name" value="NAT_SF"/>
    <property type="match status" value="1"/>
</dbReference>
<evidence type="ECO:0000259" key="3">
    <source>
        <dbReference type="PROSITE" id="PS51186"/>
    </source>
</evidence>
<sequence length="166" mass="18361">MSAVDSIVCRQADLNDLAGLARLFDAYRQFYRQQPDISGAEAFLRTNLERQRAVIYLALEQKPQPDGSPSFLGFAQLYPTLSSVSMREVWTLNDLFVAAEARGRGIGGRLLSASAEHGRATGAAFIQLSTGTDNGTAQRLYEKSGYIRDTEFLTYSLKLENQPCVE</sequence>
<dbReference type="PANTHER" id="PTHR43877">
    <property type="entry name" value="AMINOALKYLPHOSPHONATE N-ACETYLTRANSFERASE-RELATED-RELATED"/>
    <property type="match status" value="1"/>
</dbReference>